<dbReference type="InterPro" id="IPR017441">
    <property type="entry name" value="Protein_kinase_ATP_BS"/>
</dbReference>
<reference evidence="11" key="1">
    <citation type="submission" date="2024-04" db="EMBL/GenBank/DDBJ databases">
        <title>Salinicola lusitanus LLJ914,a marine bacterium isolated from the Okinawa Trough.</title>
        <authorList>
            <person name="Li J."/>
        </authorList>
    </citation>
    <scope>NUCLEOTIDE SEQUENCE [LARGE SCALE GENOMIC DNA]</scope>
</reference>
<keyword evidence="1 7" id="KW-0723">Serine/threonine-protein kinase</keyword>
<evidence type="ECO:0000256" key="5">
    <source>
        <dbReference type="ARBA" id="ARBA00022840"/>
    </source>
</evidence>
<evidence type="ECO:0000256" key="8">
    <source>
        <dbReference type="SAM" id="Coils"/>
    </source>
</evidence>
<dbReference type="GO" id="GO:0043065">
    <property type="term" value="P:positive regulation of apoptotic process"/>
    <property type="evidence" value="ECO:0007669"/>
    <property type="project" value="TreeGrafter"/>
</dbReference>
<organism evidence="10 11">
    <name type="scientific">Mugilogobius chulae</name>
    <name type="common">yellowstripe goby</name>
    <dbReference type="NCBI Taxonomy" id="88201"/>
    <lineage>
        <taxon>Eukaryota</taxon>
        <taxon>Metazoa</taxon>
        <taxon>Chordata</taxon>
        <taxon>Craniata</taxon>
        <taxon>Vertebrata</taxon>
        <taxon>Euteleostomi</taxon>
        <taxon>Actinopterygii</taxon>
        <taxon>Neopterygii</taxon>
        <taxon>Teleostei</taxon>
        <taxon>Neoteleostei</taxon>
        <taxon>Acanthomorphata</taxon>
        <taxon>Gobiaria</taxon>
        <taxon>Gobiiformes</taxon>
        <taxon>Gobioidei</taxon>
        <taxon>Gobiidae</taxon>
        <taxon>Gobionellinae</taxon>
        <taxon>Mugilogobius</taxon>
    </lineage>
</organism>
<gene>
    <name evidence="10" type="ORF">WMY93_000454</name>
</gene>
<dbReference type="GO" id="GO:0005737">
    <property type="term" value="C:cytoplasm"/>
    <property type="evidence" value="ECO:0007669"/>
    <property type="project" value="TreeGrafter"/>
</dbReference>
<accession>A0AAW0Q106</accession>
<feature type="coiled-coil region" evidence="8">
    <location>
        <begin position="327"/>
        <end position="375"/>
    </location>
</feature>
<dbReference type="GO" id="GO:0004674">
    <property type="term" value="F:protein serine/threonine kinase activity"/>
    <property type="evidence" value="ECO:0007669"/>
    <property type="project" value="UniProtKB-KW"/>
</dbReference>
<feature type="domain" description="Protein kinase" evidence="9">
    <location>
        <begin position="13"/>
        <end position="316"/>
    </location>
</feature>
<keyword evidence="5 6" id="KW-0067">ATP-binding</keyword>
<evidence type="ECO:0000256" key="4">
    <source>
        <dbReference type="ARBA" id="ARBA00022777"/>
    </source>
</evidence>
<sequence>MAGFRQEDVEQYYDMGEELGSGQFAIVRKCKEKSSGNEYAAKFIKKRRLSSSRRGVSREEIEREVNILREIQHSNIITLHDIFENKTDVILILELVSGGELFDFLAEKESLTEEEATGFLKQILDGVHYLHSKRIAHFDLKPENIMLLDKNVPNPRIKLIDFGIAHQIKAGNEFKNIFGTPEFVAPEIVNYEPLGLEADMWSIGVITYILKRMTIDDSLEHPWIKVIKRRNVRQEERDTKTERRRLKTTRLKEYTIKSHSSMPPNNTYINFERFSQVLEEIAAAEEGLLDLERNQKSCRDDVAALLSIYEEKESWYKEENLSISTDLSHIRQELQRAQAQRKKSQEEARLTMQSANILKRKFSRLENRYEALAEQVASEVRWVEELVKSIAVEKESSSSMP</sequence>
<dbReference type="Gene3D" id="1.10.510.10">
    <property type="entry name" value="Transferase(Phosphotransferase) domain 1"/>
    <property type="match status" value="1"/>
</dbReference>
<dbReference type="EMBL" id="JBBPFD010000001">
    <property type="protein sequence ID" value="KAK7944726.1"/>
    <property type="molecule type" value="Genomic_DNA"/>
</dbReference>
<dbReference type="PANTHER" id="PTHR24342">
    <property type="entry name" value="SERINE/THREONINE-PROTEIN KINASE 17"/>
    <property type="match status" value="1"/>
</dbReference>
<dbReference type="FunFam" id="1.10.510.10:FF:000571">
    <property type="entry name" value="Maternal embryonic leucine zipper kinase"/>
    <property type="match status" value="1"/>
</dbReference>
<evidence type="ECO:0000256" key="2">
    <source>
        <dbReference type="ARBA" id="ARBA00022679"/>
    </source>
</evidence>
<evidence type="ECO:0000256" key="7">
    <source>
        <dbReference type="RuleBase" id="RU000304"/>
    </source>
</evidence>
<dbReference type="AlphaFoldDB" id="A0AAW0Q106"/>
<evidence type="ECO:0000313" key="10">
    <source>
        <dbReference type="EMBL" id="KAK7944726.1"/>
    </source>
</evidence>
<evidence type="ECO:0000313" key="11">
    <source>
        <dbReference type="Proteomes" id="UP001460270"/>
    </source>
</evidence>
<dbReference type="FunFam" id="3.30.200.20:FF:000110">
    <property type="entry name" value="Death-associated kinase 3, isoform CRA_a"/>
    <property type="match status" value="1"/>
</dbReference>
<dbReference type="PROSITE" id="PS50011">
    <property type="entry name" value="PROTEIN_KINASE_DOM"/>
    <property type="match status" value="1"/>
</dbReference>
<comment type="caution">
    <text evidence="10">The sequence shown here is derived from an EMBL/GenBank/DDBJ whole genome shotgun (WGS) entry which is preliminary data.</text>
</comment>
<keyword evidence="2" id="KW-0808">Transferase</keyword>
<dbReference type="GO" id="GO:0005634">
    <property type="term" value="C:nucleus"/>
    <property type="evidence" value="ECO:0007669"/>
    <property type="project" value="TreeGrafter"/>
</dbReference>
<dbReference type="GO" id="GO:0005524">
    <property type="term" value="F:ATP binding"/>
    <property type="evidence" value="ECO:0007669"/>
    <property type="project" value="UniProtKB-UniRule"/>
</dbReference>
<dbReference type="InterPro" id="IPR000719">
    <property type="entry name" value="Prot_kinase_dom"/>
</dbReference>
<dbReference type="Pfam" id="PF00069">
    <property type="entry name" value="Pkinase"/>
    <property type="match status" value="1"/>
</dbReference>
<dbReference type="PROSITE" id="PS00108">
    <property type="entry name" value="PROTEIN_KINASE_ST"/>
    <property type="match status" value="1"/>
</dbReference>
<protein>
    <recommendedName>
        <fullName evidence="9">Protein kinase domain-containing protein</fullName>
    </recommendedName>
</protein>
<dbReference type="PANTHER" id="PTHR24342:SF18">
    <property type="entry name" value="DEATH-ASSOCIATED PROTEIN KINASE 3"/>
    <property type="match status" value="1"/>
</dbReference>
<proteinExistence type="inferred from homology"/>
<dbReference type="Proteomes" id="UP001460270">
    <property type="component" value="Unassembled WGS sequence"/>
</dbReference>
<dbReference type="SUPFAM" id="SSF56112">
    <property type="entry name" value="Protein kinase-like (PK-like)"/>
    <property type="match status" value="1"/>
</dbReference>
<evidence type="ECO:0000259" key="9">
    <source>
        <dbReference type="PROSITE" id="PS50011"/>
    </source>
</evidence>
<keyword evidence="8" id="KW-0175">Coiled coil</keyword>
<name>A0AAW0Q106_9GOBI</name>
<dbReference type="PROSITE" id="PS00107">
    <property type="entry name" value="PROTEIN_KINASE_ATP"/>
    <property type="match status" value="1"/>
</dbReference>
<feature type="binding site" evidence="6">
    <location>
        <position position="46"/>
    </location>
    <ligand>
        <name>ATP</name>
        <dbReference type="ChEBI" id="CHEBI:30616"/>
    </ligand>
</feature>
<keyword evidence="11" id="KW-1185">Reference proteome</keyword>
<keyword evidence="3 6" id="KW-0547">Nucleotide-binding</keyword>
<dbReference type="GO" id="GO:0035556">
    <property type="term" value="P:intracellular signal transduction"/>
    <property type="evidence" value="ECO:0007669"/>
    <property type="project" value="TreeGrafter"/>
</dbReference>
<evidence type="ECO:0000256" key="6">
    <source>
        <dbReference type="PROSITE-ProRule" id="PRU10141"/>
    </source>
</evidence>
<dbReference type="InterPro" id="IPR008271">
    <property type="entry name" value="Ser/Thr_kinase_AS"/>
</dbReference>
<dbReference type="Gene3D" id="3.30.200.20">
    <property type="entry name" value="Phosphorylase Kinase, domain 1"/>
    <property type="match status" value="1"/>
</dbReference>
<dbReference type="SMART" id="SM00220">
    <property type="entry name" value="S_TKc"/>
    <property type="match status" value="1"/>
</dbReference>
<evidence type="ECO:0000256" key="1">
    <source>
        <dbReference type="ARBA" id="ARBA00022527"/>
    </source>
</evidence>
<comment type="similarity">
    <text evidence="7">Belongs to the protein kinase superfamily.</text>
</comment>
<evidence type="ECO:0000256" key="3">
    <source>
        <dbReference type="ARBA" id="ARBA00022741"/>
    </source>
</evidence>
<dbReference type="InterPro" id="IPR011009">
    <property type="entry name" value="Kinase-like_dom_sf"/>
</dbReference>
<keyword evidence="4" id="KW-0418">Kinase</keyword>